<gene>
    <name evidence="2" type="ORF">S01H1_31500</name>
</gene>
<dbReference type="PANTHER" id="PTHR43566:SF1">
    <property type="entry name" value="AAA+ ATPASE DOMAIN-CONTAINING PROTEIN"/>
    <property type="match status" value="1"/>
</dbReference>
<feature type="non-terminal residue" evidence="2">
    <location>
        <position position="120"/>
    </location>
</feature>
<dbReference type="InterPro" id="IPR027417">
    <property type="entry name" value="P-loop_NTPase"/>
</dbReference>
<dbReference type="Gene3D" id="3.40.50.300">
    <property type="entry name" value="P-loop containing nucleotide triphosphate hydrolases"/>
    <property type="match status" value="1"/>
</dbReference>
<dbReference type="Pfam" id="PF13173">
    <property type="entry name" value="AAA_14"/>
    <property type="match status" value="1"/>
</dbReference>
<dbReference type="EMBL" id="BARS01019432">
    <property type="protein sequence ID" value="GAF90859.1"/>
    <property type="molecule type" value="Genomic_DNA"/>
</dbReference>
<evidence type="ECO:0000259" key="1">
    <source>
        <dbReference type="Pfam" id="PF13173"/>
    </source>
</evidence>
<dbReference type="SUPFAM" id="SSF52540">
    <property type="entry name" value="P-loop containing nucleoside triphosphate hydrolases"/>
    <property type="match status" value="1"/>
</dbReference>
<accession>X0TCB6</accession>
<evidence type="ECO:0000313" key="2">
    <source>
        <dbReference type="EMBL" id="GAF90859.1"/>
    </source>
</evidence>
<sequence>MDSRNPYMKIWEDLSADKSMVFLTGPRQAGKTTLAQIISRSFANNLYFNWDIPEHRTRLFENPSFFESVERKDASTPLIVFDEIHKYKDWKNYLKGIYDQFHDRYQFLVSGSGRLDIYQK</sequence>
<comment type="caution">
    <text evidence="2">The sequence shown here is derived from an EMBL/GenBank/DDBJ whole genome shotgun (WGS) entry which is preliminary data.</text>
</comment>
<dbReference type="PANTHER" id="PTHR43566">
    <property type="entry name" value="CONSERVED PROTEIN"/>
    <property type="match status" value="1"/>
</dbReference>
<reference evidence="2" key="1">
    <citation type="journal article" date="2014" name="Front. Microbiol.">
        <title>High frequency of phylogenetically diverse reductive dehalogenase-homologous genes in deep subseafloor sedimentary metagenomes.</title>
        <authorList>
            <person name="Kawai M."/>
            <person name="Futagami T."/>
            <person name="Toyoda A."/>
            <person name="Takaki Y."/>
            <person name="Nishi S."/>
            <person name="Hori S."/>
            <person name="Arai W."/>
            <person name="Tsubouchi T."/>
            <person name="Morono Y."/>
            <person name="Uchiyama I."/>
            <person name="Ito T."/>
            <person name="Fujiyama A."/>
            <person name="Inagaki F."/>
            <person name="Takami H."/>
        </authorList>
    </citation>
    <scope>NUCLEOTIDE SEQUENCE</scope>
    <source>
        <strain evidence="2">Expedition CK06-06</strain>
    </source>
</reference>
<organism evidence="2">
    <name type="scientific">marine sediment metagenome</name>
    <dbReference type="NCBI Taxonomy" id="412755"/>
    <lineage>
        <taxon>unclassified sequences</taxon>
        <taxon>metagenomes</taxon>
        <taxon>ecological metagenomes</taxon>
    </lineage>
</organism>
<protein>
    <recommendedName>
        <fullName evidence="1">AAA domain-containing protein</fullName>
    </recommendedName>
</protein>
<dbReference type="InterPro" id="IPR041682">
    <property type="entry name" value="AAA_14"/>
</dbReference>
<dbReference type="AlphaFoldDB" id="X0TCB6"/>
<name>X0TCB6_9ZZZZ</name>
<feature type="domain" description="AAA" evidence="1">
    <location>
        <begin position="18"/>
        <end position="119"/>
    </location>
</feature>
<proteinExistence type="predicted"/>